<dbReference type="PROSITE" id="PS50943">
    <property type="entry name" value="HTH_CROC1"/>
    <property type="match status" value="1"/>
</dbReference>
<organism evidence="2 3">
    <name type="scientific">Lactonifactor longoviformis DSM 17459</name>
    <dbReference type="NCBI Taxonomy" id="1122155"/>
    <lineage>
        <taxon>Bacteria</taxon>
        <taxon>Bacillati</taxon>
        <taxon>Bacillota</taxon>
        <taxon>Clostridia</taxon>
        <taxon>Eubacteriales</taxon>
        <taxon>Clostridiaceae</taxon>
        <taxon>Lactonifactor</taxon>
    </lineage>
</organism>
<dbReference type="InterPro" id="IPR010982">
    <property type="entry name" value="Lambda_DNA-bd_dom_sf"/>
</dbReference>
<dbReference type="Gene3D" id="1.10.260.40">
    <property type="entry name" value="lambda repressor-like DNA-binding domains"/>
    <property type="match status" value="1"/>
</dbReference>
<gene>
    <name evidence="2" type="ORF">SAMN02745158_03572</name>
</gene>
<dbReference type="CDD" id="cd00093">
    <property type="entry name" value="HTH_XRE"/>
    <property type="match status" value="1"/>
</dbReference>
<feature type="domain" description="HTH cro/C1-type" evidence="1">
    <location>
        <begin position="21"/>
        <end position="62"/>
    </location>
</feature>
<dbReference type="AlphaFoldDB" id="A0A1M5BAL2"/>
<protein>
    <recommendedName>
        <fullName evidence="1">HTH cro/C1-type domain-containing protein</fullName>
    </recommendedName>
</protein>
<accession>A0A1M5BAL2</accession>
<dbReference type="Proteomes" id="UP000184245">
    <property type="component" value="Unassembled WGS sequence"/>
</dbReference>
<keyword evidence="3" id="KW-1185">Reference proteome</keyword>
<dbReference type="OrthoDB" id="1776393at2"/>
<dbReference type="RefSeq" id="WP_072854137.1">
    <property type="nucleotide sequence ID" value="NZ_FQVI01000025.1"/>
</dbReference>
<sequence>MPNTALSHLNQLLKEFHLAGKQLAEYLNVDYSLVSKWRSEKRRLNPEYTHKIAKLFVALDAKYEYKRIENLLNRKFTEKEKQKEDALVTLLEFWLASKNPESERNSIENFMSRRAVKSEYYIFSGEDGRRDAVDAFLDYVAGSSGNNLWLFSQEDNRWFSESEEYQLRWQDKNFDVLSNNNTIHVIHPVDRRYRQVAQSMFRWLPIHLVGNALAYYIPKYWDPEIKITIFLAENMAVLIGVTSEKFTKKIQTYLFTDPEVLQNAREVLMELFHQSLRMFHRYGFESNGEFFSVFKKIVQDPNPVYYFSGAPILYMVSEKHLREALMENDYTEKEKREYEFTLYQCSFEYMRNVSSMPITYIIHEKQLRRLLKMNRVMMRFLSHCLGRPFYVSQAVFRKLLVQGLETMCAYDNFNILLTDYSMLYPYEDIALFVKEREVAGFVGTHYETEKGACALITEEPSVVASLFYSCTNFVKSHPHRNMSKQESRDFILEMIEKSRSI</sequence>
<evidence type="ECO:0000313" key="3">
    <source>
        <dbReference type="Proteomes" id="UP000184245"/>
    </source>
</evidence>
<dbReference type="SUPFAM" id="SSF47413">
    <property type="entry name" value="lambda repressor-like DNA-binding domains"/>
    <property type="match status" value="1"/>
</dbReference>
<dbReference type="STRING" id="1122155.SAMN02745158_03572"/>
<reference evidence="2 3" key="1">
    <citation type="submission" date="2016-11" db="EMBL/GenBank/DDBJ databases">
        <authorList>
            <person name="Jaros S."/>
            <person name="Januszkiewicz K."/>
            <person name="Wedrychowicz H."/>
        </authorList>
    </citation>
    <scope>NUCLEOTIDE SEQUENCE [LARGE SCALE GENOMIC DNA]</scope>
    <source>
        <strain evidence="2 3">DSM 17459</strain>
    </source>
</reference>
<evidence type="ECO:0000313" key="2">
    <source>
        <dbReference type="EMBL" id="SHF39480.1"/>
    </source>
</evidence>
<dbReference type="GO" id="GO:0003677">
    <property type="term" value="F:DNA binding"/>
    <property type="evidence" value="ECO:0007669"/>
    <property type="project" value="InterPro"/>
</dbReference>
<name>A0A1M5BAL2_9CLOT</name>
<dbReference type="EMBL" id="FQVI01000025">
    <property type="protein sequence ID" value="SHF39480.1"/>
    <property type="molecule type" value="Genomic_DNA"/>
</dbReference>
<proteinExistence type="predicted"/>
<evidence type="ECO:0000259" key="1">
    <source>
        <dbReference type="PROSITE" id="PS50943"/>
    </source>
</evidence>
<dbReference type="InterPro" id="IPR001387">
    <property type="entry name" value="Cro/C1-type_HTH"/>
</dbReference>